<name>A0A6G1S4R6_9ACAR</name>
<protein>
    <submittedName>
        <fullName evidence="1">Ubiquitin-conjugating enzyme E2 Q2</fullName>
    </submittedName>
</protein>
<proteinExistence type="predicted"/>
<dbReference type="EMBL" id="GGYP01000386">
    <property type="protein sequence ID" value="MDE45157.1"/>
    <property type="molecule type" value="Transcribed_RNA"/>
</dbReference>
<sequence>MRIISTSGMFKYLKLILIVDSTRFDKMEKNNWKGSHPVTYDENYPFTPPQVIIVYPQVAGGTMVARKNGRLTFCRDLLTKSGWRAAYAIEKLILQLTVDVLPSSDIDTILERYNDTE</sequence>
<organism evidence="1">
    <name type="scientific">Aceria tosichella</name>
    <name type="common">wheat curl mite</name>
    <dbReference type="NCBI Taxonomy" id="561515"/>
    <lineage>
        <taxon>Eukaryota</taxon>
        <taxon>Metazoa</taxon>
        <taxon>Ecdysozoa</taxon>
        <taxon>Arthropoda</taxon>
        <taxon>Chelicerata</taxon>
        <taxon>Arachnida</taxon>
        <taxon>Acari</taxon>
        <taxon>Acariformes</taxon>
        <taxon>Trombidiformes</taxon>
        <taxon>Prostigmata</taxon>
        <taxon>Eupodina</taxon>
        <taxon>Eriophyoidea</taxon>
        <taxon>Eriophyidae</taxon>
        <taxon>Eriophyinae</taxon>
        <taxon>Aceriini</taxon>
        <taxon>Aceria</taxon>
    </lineage>
</organism>
<reference evidence="1" key="1">
    <citation type="submission" date="2018-10" db="EMBL/GenBank/DDBJ databases">
        <title>Transcriptome assembly of Aceria tosichella (Wheat curl mite) Type 2.</title>
        <authorList>
            <person name="Scully E.D."/>
            <person name="Geib S.M."/>
            <person name="Palmer N.A."/>
            <person name="Gupta A.K."/>
            <person name="Sarath G."/>
            <person name="Tatineni S."/>
        </authorList>
    </citation>
    <scope>NUCLEOTIDE SEQUENCE</scope>
    <source>
        <strain evidence="1">LincolnNE</strain>
    </source>
</reference>
<dbReference type="SUPFAM" id="SSF54495">
    <property type="entry name" value="UBC-like"/>
    <property type="match status" value="1"/>
</dbReference>
<evidence type="ECO:0000313" key="1">
    <source>
        <dbReference type="EMBL" id="MDE45157.1"/>
    </source>
</evidence>
<gene>
    <name evidence="1" type="primary">UBE2Q2_30</name>
    <name evidence="1" type="ORF">g.9192</name>
</gene>
<dbReference type="Gene3D" id="3.10.110.10">
    <property type="entry name" value="Ubiquitin Conjugating Enzyme"/>
    <property type="match status" value="1"/>
</dbReference>
<accession>A0A6G1S4R6</accession>
<dbReference type="InterPro" id="IPR016135">
    <property type="entry name" value="UBQ-conjugating_enzyme/RWD"/>
</dbReference>
<dbReference type="AlphaFoldDB" id="A0A6G1S4R6"/>